<evidence type="ECO:0000256" key="8">
    <source>
        <dbReference type="ARBA" id="ARBA00022692"/>
    </source>
</evidence>
<dbReference type="OrthoDB" id="9035105at2759"/>
<dbReference type="CTD" id="79792"/>
<dbReference type="GO" id="GO:0042742">
    <property type="term" value="P:defense response to bacterium"/>
    <property type="evidence" value="ECO:0007669"/>
    <property type="project" value="TreeGrafter"/>
</dbReference>
<evidence type="ECO:0000256" key="5">
    <source>
        <dbReference type="ARBA" id="ARBA00022475"/>
    </source>
</evidence>
<reference evidence="15" key="1">
    <citation type="submission" date="2025-08" db="UniProtKB">
        <authorList>
            <consortium name="RefSeq"/>
        </authorList>
    </citation>
    <scope>IDENTIFICATION</scope>
</reference>
<keyword evidence="8" id="KW-0812">Transmembrane</keyword>
<dbReference type="GeneID" id="103210208"/>
<evidence type="ECO:0000256" key="4">
    <source>
        <dbReference type="ARBA" id="ARBA00022452"/>
    </source>
</evidence>
<evidence type="ECO:0000256" key="9">
    <source>
        <dbReference type="ARBA" id="ARBA00023136"/>
    </source>
</evidence>
<dbReference type="GO" id="GO:0070273">
    <property type="term" value="F:phosphatidylinositol-4-phosphate binding"/>
    <property type="evidence" value="ECO:0007669"/>
    <property type="project" value="TreeGrafter"/>
</dbReference>
<sequence>MSAFESVAQAVVQELDRGGSLIPVDSLRSSTSFQPYCLLHRNPSRSRFWKPRYLRVNLSIWDILEPSTPEPAVHCSASVHFHDAVDGQLQGNVELGGPAQGKLAGGATVARSSSASMDVCVLHVDSSTWETLQRERRVRQPEHKILQQLRSRGDDVYVVTEVLQTQKEVEVTRTHKQEGLGQFALPGGLCIQGEGQGHLNRKKTVTIPSGSILAFQVAQLVIGSNWDIFFFPDKKRRTFQRPAALKAPSGEASRSPPPLLASVMKSIRKHCKLQTDGSEEQWALVTEDCAGLRAELEDWARDLGHLSSGLQRELLGALGTVLRDARALQALEEALEEGLRCGLVEPRDGPERAVLECLVLPSRELVKELAVPTLYLLGALAALNEPQHLLVAQALETGALPGHLELVGCVLEQSSPWQEPKAVSLSPGLLGSGWGEDAPTWVLLEECGLELQVDAPQVRWQPRAQGRTCALYAALTLLLRLGQAPC</sequence>
<keyword evidence="6" id="KW-0963">Cytoplasm</keyword>
<protein>
    <submittedName>
        <fullName evidence="15">Gasdermin-D</fullName>
    </submittedName>
</protein>
<comment type="similarity">
    <text evidence="3">Belongs to the gasdermin family.</text>
</comment>
<keyword evidence="11" id="KW-0449">Lipoprotein</keyword>
<dbReference type="InterPro" id="IPR041263">
    <property type="entry name" value="Gasdermin_PUB"/>
</dbReference>
<dbReference type="GO" id="GO:0005886">
    <property type="term" value="C:plasma membrane"/>
    <property type="evidence" value="ECO:0007669"/>
    <property type="project" value="UniProtKB-SubCell"/>
</dbReference>
<gene>
    <name evidence="15" type="primary">GSDMD</name>
</gene>
<dbReference type="GO" id="GO:0012501">
    <property type="term" value="P:programmed cell death"/>
    <property type="evidence" value="ECO:0007669"/>
    <property type="project" value="UniProtKB-KW"/>
</dbReference>
<dbReference type="InterPro" id="IPR007677">
    <property type="entry name" value="Gasdermin"/>
</dbReference>
<evidence type="ECO:0000256" key="1">
    <source>
        <dbReference type="ARBA" id="ARBA00004496"/>
    </source>
</evidence>
<dbReference type="InterPro" id="IPR040460">
    <property type="entry name" value="Gasdermin_pore"/>
</dbReference>
<evidence type="ECO:0000259" key="12">
    <source>
        <dbReference type="Pfam" id="PF04598"/>
    </source>
</evidence>
<dbReference type="Proteomes" id="UP000694850">
    <property type="component" value="Unplaced"/>
</dbReference>
<evidence type="ECO:0000256" key="7">
    <source>
        <dbReference type="ARBA" id="ARBA00022590"/>
    </source>
</evidence>
<accession>A0A8B7B2C0</accession>
<evidence type="ECO:0000259" key="13">
    <source>
        <dbReference type="Pfam" id="PF17708"/>
    </source>
</evidence>
<proteinExistence type="inferred from homology"/>
<keyword evidence="9" id="KW-0472">Membrane</keyword>
<dbReference type="AlphaFoldDB" id="A0A8B7B2C0"/>
<keyword evidence="14" id="KW-1185">Reference proteome</keyword>
<dbReference type="Pfam" id="PF04598">
    <property type="entry name" value="Gasdermin"/>
    <property type="match status" value="1"/>
</dbReference>
<dbReference type="GO" id="GO:0072559">
    <property type="term" value="C:NLRP3 inflammasome complex"/>
    <property type="evidence" value="ECO:0007669"/>
    <property type="project" value="TreeGrafter"/>
</dbReference>
<dbReference type="RefSeq" id="XP_007954323.1">
    <property type="nucleotide sequence ID" value="XM_007956132.1"/>
</dbReference>
<dbReference type="GO" id="GO:0001786">
    <property type="term" value="F:phosphatidylserine binding"/>
    <property type="evidence" value="ECO:0007669"/>
    <property type="project" value="TreeGrafter"/>
</dbReference>
<evidence type="ECO:0000256" key="2">
    <source>
        <dbReference type="ARBA" id="ARBA00004651"/>
    </source>
</evidence>
<comment type="subcellular location">
    <subcellularLocation>
        <location evidence="2">Cell membrane</location>
        <topology evidence="2">Multi-pass membrane protein</topology>
    </subcellularLocation>
    <subcellularLocation>
        <location evidence="1">Cytoplasm</location>
    </subcellularLocation>
</comment>
<evidence type="ECO:0000256" key="6">
    <source>
        <dbReference type="ARBA" id="ARBA00022490"/>
    </source>
</evidence>
<keyword evidence="5" id="KW-1003">Cell membrane</keyword>
<dbReference type="GO" id="GO:0005546">
    <property type="term" value="F:phosphatidylinositol-4,5-bisphosphate binding"/>
    <property type="evidence" value="ECO:0007669"/>
    <property type="project" value="TreeGrafter"/>
</dbReference>
<keyword evidence="7" id="KW-1210">Necrosis</keyword>
<dbReference type="Pfam" id="PF17708">
    <property type="entry name" value="Gasdermin_C"/>
    <property type="match status" value="1"/>
</dbReference>
<evidence type="ECO:0000313" key="15">
    <source>
        <dbReference type="RefSeq" id="XP_007954323.1"/>
    </source>
</evidence>
<evidence type="ECO:0000313" key="14">
    <source>
        <dbReference type="Proteomes" id="UP000694850"/>
    </source>
</evidence>
<dbReference type="PANTHER" id="PTHR16399">
    <property type="entry name" value="GASDERMIN"/>
    <property type="match status" value="1"/>
</dbReference>
<dbReference type="GO" id="GO:0070269">
    <property type="term" value="P:pyroptotic inflammatory response"/>
    <property type="evidence" value="ECO:0007669"/>
    <property type="project" value="TreeGrafter"/>
</dbReference>
<keyword evidence="4" id="KW-1134">Transmembrane beta strand</keyword>
<name>A0A8B7B2C0_ORYAF</name>
<evidence type="ECO:0000256" key="3">
    <source>
        <dbReference type="ARBA" id="ARBA00009279"/>
    </source>
</evidence>
<evidence type="ECO:0000256" key="10">
    <source>
        <dbReference type="ARBA" id="ARBA00023139"/>
    </source>
</evidence>
<evidence type="ECO:0000256" key="11">
    <source>
        <dbReference type="ARBA" id="ARBA00023288"/>
    </source>
</evidence>
<feature type="domain" description="Gasdermin pore forming" evidence="12">
    <location>
        <begin position="3"/>
        <end position="240"/>
    </location>
</feature>
<feature type="domain" description="Gasdermin PUB" evidence="13">
    <location>
        <begin position="290"/>
        <end position="458"/>
    </location>
</feature>
<keyword evidence="10" id="KW-0564">Palmitate</keyword>
<dbReference type="PANTHER" id="PTHR16399:SF15">
    <property type="entry name" value="GASDERMIN-D"/>
    <property type="match status" value="1"/>
</dbReference>
<organism evidence="14 15">
    <name type="scientific">Orycteropus afer afer</name>
    <dbReference type="NCBI Taxonomy" id="1230840"/>
    <lineage>
        <taxon>Eukaryota</taxon>
        <taxon>Metazoa</taxon>
        <taxon>Chordata</taxon>
        <taxon>Craniata</taxon>
        <taxon>Vertebrata</taxon>
        <taxon>Euteleostomi</taxon>
        <taxon>Mammalia</taxon>
        <taxon>Eutheria</taxon>
        <taxon>Afrotheria</taxon>
        <taxon>Tubulidentata</taxon>
        <taxon>Orycteropodidae</taxon>
        <taxon>Orycteropus</taxon>
    </lineage>
</organism>